<dbReference type="PROSITE" id="PS51318">
    <property type="entry name" value="TAT"/>
    <property type="match status" value="1"/>
</dbReference>
<evidence type="ECO:0000256" key="2">
    <source>
        <dbReference type="SAM" id="SignalP"/>
    </source>
</evidence>
<feature type="compositionally biased region" description="Polar residues" evidence="1">
    <location>
        <begin position="40"/>
        <end position="56"/>
    </location>
</feature>
<dbReference type="RefSeq" id="WP_394299257.1">
    <property type="nucleotide sequence ID" value="NZ_JBHMQT010000003.1"/>
</dbReference>
<feature type="domain" description="Solute-binding protein family 5" evidence="3">
    <location>
        <begin position="123"/>
        <end position="513"/>
    </location>
</feature>
<dbReference type="Pfam" id="PF00496">
    <property type="entry name" value="SBP_bac_5"/>
    <property type="match status" value="1"/>
</dbReference>
<feature type="chain" id="PRO_5046240901" evidence="2">
    <location>
        <begin position="27"/>
        <end position="600"/>
    </location>
</feature>
<dbReference type="CDD" id="cd08506">
    <property type="entry name" value="PBP2_clavulanate_OppA2"/>
    <property type="match status" value="1"/>
</dbReference>
<organism evidence="4 5">
    <name type="scientific">Sphaerimonospora cavernae</name>
    <dbReference type="NCBI Taxonomy" id="1740611"/>
    <lineage>
        <taxon>Bacteria</taxon>
        <taxon>Bacillati</taxon>
        <taxon>Actinomycetota</taxon>
        <taxon>Actinomycetes</taxon>
        <taxon>Streptosporangiales</taxon>
        <taxon>Streptosporangiaceae</taxon>
        <taxon>Sphaerimonospora</taxon>
    </lineage>
</organism>
<feature type="signal peptide" evidence="2">
    <location>
        <begin position="1"/>
        <end position="26"/>
    </location>
</feature>
<evidence type="ECO:0000259" key="3">
    <source>
        <dbReference type="Pfam" id="PF00496"/>
    </source>
</evidence>
<dbReference type="Gene3D" id="3.40.190.10">
    <property type="entry name" value="Periplasmic binding protein-like II"/>
    <property type="match status" value="1"/>
</dbReference>
<reference evidence="4 5" key="1">
    <citation type="submission" date="2024-09" db="EMBL/GenBank/DDBJ databases">
        <authorList>
            <person name="Sun Q."/>
            <person name="Mori K."/>
        </authorList>
    </citation>
    <scope>NUCLEOTIDE SEQUENCE [LARGE SCALE GENOMIC DNA]</scope>
    <source>
        <strain evidence="4 5">TBRC 1851</strain>
    </source>
</reference>
<dbReference type="Gene3D" id="3.10.105.10">
    <property type="entry name" value="Dipeptide-binding Protein, Domain 3"/>
    <property type="match status" value="1"/>
</dbReference>
<keyword evidence="2" id="KW-0732">Signal</keyword>
<feature type="region of interest" description="Disordered" evidence="1">
    <location>
        <begin position="28"/>
        <end position="77"/>
    </location>
</feature>
<dbReference type="InterPro" id="IPR030678">
    <property type="entry name" value="Peptide/Ni-bd"/>
</dbReference>
<dbReference type="InterPro" id="IPR006311">
    <property type="entry name" value="TAT_signal"/>
</dbReference>
<dbReference type="InterPro" id="IPR039424">
    <property type="entry name" value="SBP_5"/>
</dbReference>
<dbReference type="PANTHER" id="PTHR30290:SF83">
    <property type="entry name" value="ABC TRANSPORTER SUBSTRATE-BINDING PROTEIN"/>
    <property type="match status" value="1"/>
</dbReference>
<dbReference type="EMBL" id="JBHMQT010000003">
    <property type="protein sequence ID" value="MFC0861007.1"/>
    <property type="molecule type" value="Genomic_DNA"/>
</dbReference>
<gene>
    <name evidence="4" type="ORF">ACFHYQ_01725</name>
</gene>
<evidence type="ECO:0000256" key="1">
    <source>
        <dbReference type="SAM" id="MobiDB-lite"/>
    </source>
</evidence>
<sequence>MRSHSRRIASMTAVLAAGALALAGCAKGGGGGAPETAGASSSQQPLENKAVSTITVGTAEDSKGPAPEIPGATSGGTVNMLDRDDFSHLDPGRVYMNYNASVSELFTRTLTNYKRNADGTLTLVGDLATDTGTTTDDGKTWTFTLKDGLKWEDGSPITSADIKYSFERLFAEFITEGPTYAQQWLVPDPDKPFRDQYKGPYDGKGLDTIETPDDKTVVLHLNGAHPDFNFTLAMTGYGAVPKAHDTKQKYDKQPFSSGPYKIVSHITDKSLDLERNPNWDAGTDPIRHAYPDKWHMEFGYQSQQTTERFLADNGKDKQAFTFHNPVAAERVQEVLGNAEAMQRSLQGLTPFTTFYNINTKRVTDVNVRKALITAWPNKQIQQLAGGEINAGKVATTVMSPTVMGYEPFDLYGKLDKPEGDPEAAKKLLAESGDPNPTIVYAYNQTPTQEKITVAIKDALTKAGFKVVAKPLNPATFYDAIGLVDNKYDVYWGGWAADWPTGSTAIQPVFDGRQIADGATNWTHLNVPEINEAIDKANAIADADEAGKAWAAIDRQIMEQAAIIPEFYQTYFGLYGSGLGGVRFDPIWGEQSPLDIWVKQP</sequence>
<dbReference type="InterPro" id="IPR000914">
    <property type="entry name" value="SBP_5_dom"/>
</dbReference>
<dbReference type="SUPFAM" id="SSF53850">
    <property type="entry name" value="Periplasmic binding protein-like II"/>
    <property type="match status" value="1"/>
</dbReference>
<evidence type="ECO:0000313" key="5">
    <source>
        <dbReference type="Proteomes" id="UP001589870"/>
    </source>
</evidence>
<proteinExistence type="predicted"/>
<dbReference type="PROSITE" id="PS51257">
    <property type="entry name" value="PROKAR_LIPOPROTEIN"/>
    <property type="match status" value="1"/>
</dbReference>
<name>A0ABV6TZ51_9ACTN</name>
<dbReference type="PIRSF" id="PIRSF002741">
    <property type="entry name" value="MppA"/>
    <property type="match status" value="1"/>
</dbReference>
<protein>
    <submittedName>
        <fullName evidence="4">ABC transporter substrate-binding protein</fullName>
    </submittedName>
</protein>
<keyword evidence="5" id="KW-1185">Reference proteome</keyword>
<dbReference type="PANTHER" id="PTHR30290">
    <property type="entry name" value="PERIPLASMIC BINDING COMPONENT OF ABC TRANSPORTER"/>
    <property type="match status" value="1"/>
</dbReference>
<comment type="caution">
    <text evidence="4">The sequence shown here is derived from an EMBL/GenBank/DDBJ whole genome shotgun (WGS) entry which is preliminary data.</text>
</comment>
<dbReference type="Proteomes" id="UP001589870">
    <property type="component" value="Unassembled WGS sequence"/>
</dbReference>
<evidence type="ECO:0000313" key="4">
    <source>
        <dbReference type="EMBL" id="MFC0861007.1"/>
    </source>
</evidence>
<accession>A0ABV6TZ51</accession>